<dbReference type="SMART" id="SM00248">
    <property type="entry name" value="ANK"/>
    <property type="match status" value="2"/>
</dbReference>
<dbReference type="Pfam" id="PF12796">
    <property type="entry name" value="Ank_2"/>
    <property type="match status" value="1"/>
</dbReference>
<sequence length="117" mass="12755">MSRFYTDVDCVDSSSYTPLLHAATEGHWAVVNLLLAIGAKVNVEWMDNYDMTPLHAATSMGHYLVCAALLDHGAETSRICFGDWTPSQIAEERGYKVIELLLRAYGAGGAVMEGSPM</sequence>
<evidence type="ECO:0000256" key="1">
    <source>
        <dbReference type="ARBA" id="ARBA00022737"/>
    </source>
</evidence>
<dbReference type="EMBL" id="VCAU01000023">
    <property type="protein sequence ID" value="KAF9890888.1"/>
    <property type="molecule type" value="Genomic_DNA"/>
</dbReference>
<dbReference type="PANTHER" id="PTHR24171:SF9">
    <property type="entry name" value="ANKYRIN REPEAT DOMAIN-CONTAINING PROTEIN 39"/>
    <property type="match status" value="1"/>
</dbReference>
<dbReference type="Gene3D" id="1.25.40.20">
    <property type="entry name" value="Ankyrin repeat-containing domain"/>
    <property type="match status" value="2"/>
</dbReference>
<dbReference type="AlphaFoldDB" id="A0AAD4CR50"/>
<evidence type="ECO:0000256" key="3">
    <source>
        <dbReference type="PROSITE-ProRule" id="PRU00023"/>
    </source>
</evidence>
<evidence type="ECO:0000313" key="5">
    <source>
        <dbReference type="Proteomes" id="UP001194746"/>
    </source>
</evidence>
<keyword evidence="1" id="KW-0677">Repeat</keyword>
<feature type="repeat" description="ANK" evidence="3">
    <location>
        <begin position="49"/>
        <end position="77"/>
    </location>
</feature>
<reference evidence="4" key="2">
    <citation type="submission" date="2020-02" db="EMBL/GenBank/DDBJ databases">
        <authorList>
            <person name="Gilchrist C.L.M."/>
            <person name="Chooi Y.-H."/>
        </authorList>
    </citation>
    <scope>NUCLEOTIDE SEQUENCE</scope>
    <source>
        <strain evidence="4">MST-FP2251</strain>
    </source>
</reference>
<proteinExistence type="predicted"/>
<dbReference type="PROSITE" id="PS50088">
    <property type="entry name" value="ANK_REPEAT"/>
    <property type="match status" value="2"/>
</dbReference>
<dbReference type="PROSITE" id="PS50297">
    <property type="entry name" value="ANK_REP_REGION"/>
    <property type="match status" value="2"/>
</dbReference>
<comment type="caution">
    <text evidence="4">The sequence shown here is derived from an EMBL/GenBank/DDBJ whole genome shotgun (WGS) entry which is preliminary data.</text>
</comment>
<keyword evidence="5" id="KW-1185">Reference proteome</keyword>
<dbReference type="Proteomes" id="UP001194746">
    <property type="component" value="Unassembled WGS sequence"/>
</dbReference>
<dbReference type="PANTHER" id="PTHR24171">
    <property type="entry name" value="ANKYRIN REPEAT DOMAIN-CONTAINING PROTEIN 39-RELATED"/>
    <property type="match status" value="1"/>
</dbReference>
<name>A0AAD4CR50_ASPNN</name>
<evidence type="ECO:0000313" key="4">
    <source>
        <dbReference type="EMBL" id="KAF9890888.1"/>
    </source>
</evidence>
<gene>
    <name evidence="4" type="ORF">FE257_005464</name>
</gene>
<reference evidence="4" key="1">
    <citation type="journal article" date="2019" name="Beilstein J. Org. Chem.">
        <title>Nanangenines: drimane sesquiterpenoids as the dominant metabolite cohort of a novel Australian fungus, Aspergillus nanangensis.</title>
        <authorList>
            <person name="Lacey H.J."/>
            <person name="Gilchrist C.L.M."/>
            <person name="Crombie A."/>
            <person name="Kalaitzis J.A."/>
            <person name="Vuong D."/>
            <person name="Rutledge P.J."/>
            <person name="Turner P."/>
            <person name="Pitt J.I."/>
            <person name="Lacey E."/>
            <person name="Chooi Y.H."/>
            <person name="Piggott A.M."/>
        </authorList>
    </citation>
    <scope>NUCLEOTIDE SEQUENCE</scope>
    <source>
        <strain evidence="4">MST-FP2251</strain>
    </source>
</reference>
<accession>A0AAD4CR50</accession>
<dbReference type="InterPro" id="IPR036770">
    <property type="entry name" value="Ankyrin_rpt-contain_sf"/>
</dbReference>
<dbReference type="SUPFAM" id="SSF48403">
    <property type="entry name" value="Ankyrin repeat"/>
    <property type="match status" value="1"/>
</dbReference>
<keyword evidence="2 3" id="KW-0040">ANK repeat</keyword>
<dbReference type="InterPro" id="IPR002110">
    <property type="entry name" value="Ankyrin_rpt"/>
</dbReference>
<feature type="repeat" description="ANK" evidence="3">
    <location>
        <begin position="14"/>
        <end position="46"/>
    </location>
</feature>
<evidence type="ECO:0008006" key="6">
    <source>
        <dbReference type="Google" id="ProtNLM"/>
    </source>
</evidence>
<protein>
    <recommendedName>
        <fullName evidence="6">Ankyrin</fullName>
    </recommendedName>
</protein>
<organism evidence="4 5">
    <name type="scientific">Aspergillus nanangensis</name>
    <dbReference type="NCBI Taxonomy" id="2582783"/>
    <lineage>
        <taxon>Eukaryota</taxon>
        <taxon>Fungi</taxon>
        <taxon>Dikarya</taxon>
        <taxon>Ascomycota</taxon>
        <taxon>Pezizomycotina</taxon>
        <taxon>Eurotiomycetes</taxon>
        <taxon>Eurotiomycetidae</taxon>
        <taxon>Eurotiales</taxon>
        <taxon>Aspergillaceae</taxon>
        <taxon>Aspergillus</taxon>
        <taxon>Aspergillus subgen. Circumdati</taxon>
    </lineage>
</organism>
<evidence type="ECO:0000256" key="2">
    <source>
        <dbReference type="ARBA" id="ARBA00023043"/>
    </source>
</evidence>